<feature type="coiled-coil region" evidence="1">
    <location>
        <begin position="181"/>
        <end position="250"/>
    </location>
</feature>
<feature type="coiled-coil region" evidence="1">
    <location>
        <begin position="63"/>
        <end position="101"/>
    </location>
</feature>
<keyword evidence="1" id="KW-0175">Coiled coil</keyword>
<dbReference type="KEGG" id="prel:PRELSG_1436700"/>
<dbReference type="RefSeq" id="XP_028535154.1">
    <property type="nucleotide sequence ID" value="XM_028679440.1"/>
</dbReference>
<evidence type="ECO:0000313" key="3">
    <source>
        <dbReference type="EMBL" id="CRH02634.1"/>
    </source>
</evidence>
<evidence type="ECO:0000256" key="1">
    <source>
        <dbReference type="SAM" id="Coils"/>
    </source>
</evidence>
<evidence type="ECO:0008006" key="5">
    <source>
        <dbReference type="Google" id="ProtNLM"/>
    </source>
</evidence>
<feature type="chain" id="PRO_5013062999" description="Fam-b protein" evidence="2">
    <location>
        <begin position="20"/>
        <end position="258"/>
    </location>
</feature>
<sequence>MKIISQFLFLSLFVKEFFCQYKEENTDKIHLNNFNSSPSIVIAVNKPKTKSISPISENDININKEKQNKLENIINKVEELLQNIDDNKNKLLENRNNKNNELNIKTEIINANDENVLNLLLNNKDDSTDKKKDFSPPIILVFSQPLTNQESMEYEKYKELMKGEKKTKNLLLKVVYFEKLYNITSKNKKEATKEIEDAMKTIEKSISRRHTIDEILEEIYDEYRNEDKNIKKLKNESEFLKQKINVLNQKIRKLGYIM</sequence>
<dbReference type="VEuPathDB" id="PlasmoDB:PRELSG_1436700"/>
<reference evidence="3 4" key="1">
    <citation type="submission" date="2015-04" db="EMBL/GenBank/DDBJ databases">
        <authorList>
            <consortium name="Pathogen Informatics"/>
        </authorList>
    </citation>
    <scope>NUCLEOTIDE SEQUENCE [LARGE SCALE GENOMIC DNA]</scope>
    <source>
        <strain evidence="3 4">SGS1</strain>
    </source>
</reference>
<gene>
    <name evidence="3" type="ORF">PRELSG_1436700</name>
</gene>
<dbReference type="GeneID" id="39738799"/>
<keyword evidence="2" id="KW-0732">Signal</keyword>
<dbReference type="OMA" id="ELFYYEK"/>
<dbReference type="EMBL" id="LN835309">
    <property type="protein sequence ID" value="CRH02634.1"/>
    <property type="molecule type" value="Genomic_DNA"/>
</dbReference>
<feature type="signal peptide" evidence="2">
    <location>
        <begin position="1"/>
        <end position="19"/>
    </location>
</feature>
<dbReference type="Proteomes" id="UP000220158">
    <property type="component" value="Chromosome 14"/>
</dbReference>
<evidence type="ECO:0000313" key="4">
    <source>
        <dbReference type="Proteomes" id="UP000220158"/>
    </source>
</evidence>
<accession>A0A1J1HF00</accession>
<keyword evidence="4" id="KW-1185">Reference proteome</keyword>
<protein>
    <recommendedName>
        <fullName evidence="5">Fam-b protein</fullName>
    </recommendedName>
</protein>
<organism evidence="3 4">
    <name type="scientific">Plasmodium relictum</name>
    <dbReference type="NCBI Taxonomy" id="85471"/>
    <lineage>
        <taxon>Eukaryota</taxon>
        <taxon>Sar</taxon>
        <taxon>Alveolata</taxon>
        <taxon>Apicomplexa</taxon>
        <taxon>Aconoidasida</taxon>
        <taxon>Haemosporida</taxon>
        <taxon>Plasmodiidae</taxon>
        <taxon>Plasmodium</taxon>
        <taxon>Plasmodium (Haemamoeba)</taxon>
    </lineage>
</organism>
<dbReference type="AlphaFoldDB" id="A0A1J1HF00"/>
<name>A0A1J1HF00_PLARL</name>
<proteinExistence type="predicted"/>
<evidence type="ECO:0000256" key="2">
    <source>
        <dbReference type="SAM" id="SignalP"/>
    </source>
</evidence>
<dbReference type="OrthoDB" id="372031at2759"/>